<keyword evidence="4" id="KW-0949">S-adenosyl-L-methionine</keyword>
<dbReference type="RefSeq" id="WP_115511887.1">
    <property type="nucleotide sequence ID" value="NZ_NXLR01000041.1"/>
</dbReference>
<feature type="non-terminal residue" evidence="8">
    <location>
        <position position="1"/>
    </location>
</feature>
<sequence length="853" mass="97278">SFVLGHEKIKSAKTQLQELIDTKQKDLQSLQKAFSTEPLSKEFYKEIKRHFDSFCADIQAPELNSQEIKEFSIKLIGRILFIRFLKEIALIPQNIFTPQKDYYHSILTPLFFEVLNTKQEERKPHIKDNPIFAAIPFLNGGLFAPSALDCYQEVELGSLSRINIPDNIFESLLNLLDSYHFTIDESTPSDTQISLDPEMLGQIFENLLAELDPTLDDTNNIRKATGSFYTPRHVVSFMCKNAIAQALKHKLPQDLHPHIDALCQSLNHSKESPALTPPQKAKILEVLNTLKILDLFCGSGAFPMGILQEIMSAQEALGDTRAAYWRKLGIIEGQIYGVDIQNIATEISRLRCFLSLIIESPKAQTPPPLPNLDFKFVCANAFARLETRLDYDGYVEDKQALKSIRKAYFLPTADKQALKKDFQNIKHRIFDNLTLSSGESHPLASYDPFNAQKSAEFFDSEMMFGIESFDICIGNPPYISNKGKAHKKNEMILKAQQGFYDDAYNHAFFSAYYWLKPSGVISLITPKTFWTISSKLNLRQLILENTLHFICDSANPFQAPMVDTGITQFSKLPYTKQQESQNNCLYIDARGGFEALECYPFSQSLYRNANNCAIFCPSSTNLDIYNKYNASIKSLMQSWWGKIKTSKDIAKNRNALEYYRNSLKPGDITLLGLITDGGQGLATGNNGKYIAYKSNSKEALSCKEKRAEKLYSQKDVQKDLGIELKSKKEAMAYLEHLSEEEIQAIFSEAKAKYGRDVWGQGFIYKIIDEHLIANVESLSEEQKSEGIESKACYVPYDKGDKEGNRWYLPTPYYIAWNKQNVQFLRTDKNARYQGTAFYFKEGFCWNLILHYEK</sequence>
<dbReference type="InterPro" id="IPR011639">
    <property type="entry name" value="MethylTrfase_TaqI-like_dom"/>
</dbReference>
<dbReference type="Gene3D" id="3.40.50.150">
    <property type="entry name" value="Vaccinia Virus protein VP39"/>
    <property type="match status" value="1"/>
</dbReference>
<protein>
    <recommendedName>
        <fullName evidence="1">site-specific DNA-methyltransferase (adenine-specific)</fullName>
        <ecNumber evidence="1">2.1.1.72</ecNumber>
    </recommendedName>
</protein>
<keyword evidence="8" id="KW-0255">Endonuclease</keyword>
<evidence type="ECO:0000313" key="9">
    <source>
        <dbReference type="Proteomes" id="UP000256599"/>
    </source>
</evidence>
<dbReference type="InterPro" id="IPR002052">
    <property type="entry name" value="DNA_methylase_N6_adenine_CS"/>
</dbReference>
<evidence type="ECO:0000256" key="5">
    <source>
        <dbReference type="ARBA" id="ARBA00047942"/>
    </source>
</evidence>
<keyword evidence="8" id="KW-0378">Hydrolase</keyword>
<dbReference type="PANTHER" id="PTHR33841">
    <property type="entry name" value="DNA METHYLTRANSFERASE YEEA-RELATED"/>
    <property type="match status" value="1"/>
</dbReference>
<feature type="domain" description="DUF7814" evidence="7">
    <location>
        <begin position="2"/>
        <end position="150"/>
    </location>
</feature>
<dbReference type="SUPFAM" id="SSF53335">
    <property type="entry name" value="S-adenosyl-L-methionine-dependent methyltransferases"/>
    <property type="match status" value="1"/>
</dbReference>
<dbReference type="PROSITE" id="PS00092">
    <property type="entry name" value="N6_MTASE"/>
    <property type="match status" value="1"/>
</dbReference>
<dbReference type="PANTHER" id="PTHR33841:SF1">
    <property type="entry name" value="DNA METHYLTRANSFERASE A"/>
    <property type="match status" value="1"/>
</dbReference>
<dbReference type="PRINTS" id="PR00507">
    <property type="entry name" value="N12N6MTFRASE"/>
</dbReference>
<keyword evidence="3" id="KW-0808">Transferase</keyword>
<evidence type="ECO:0000256" key="2">
    <source>
        <dbReference type="ARBA" id="ARBA00022603"/>
    </source>
</evidence>
<dbReference type="GO" id="GO:0003676">
    <property type="term" value="F:nucleic acid binding"/>
    <property type="evidence" value="ECO:0007669"/>
    <property type="project" value="InterPro"/>
</dbReference>
<reference evidence="8 9" key="1">
    <citation type="submission" date="2018-04" db="EMBL/GenBank/DDBJ databases">
        <title>Novel Campyloabacter and Helicobacter Species and Strains.</title>
        <authorList>
            <person name="Mannion A.J."/>
            <person name="Shen Z."/>
            <person name="Fox J.G."/>
        </authorList>
    </citation>
    <scope>NUCLEOTIDE SEQUENCE [LARGE SCALE GENOMIC DNA]</scope>
    <source>
        <strain evidence="8 9">MIT 98-6070</strain>
    </source>
</reference>
<evidence type="ECO:0000313" key="8">
    <source>
        <dbReference type="EMBL" id="RDU58800.1"/>
    </source>
</evidence>
<keyword evidence="9" id="KW-1185">Reference proteome</keyword>
<evidence type="ECO:0000259" key="6">
    <source>
        <dbReference type="Pfam" id="PF07669"/>
    </source>
</evidence>
<dbReference type="GO" id="GO:0006304">
    <property type="term" value="P:DNA modification"/>
    <property type="evidence" value="ECO:0007669"/>
    <property type="project" value="InterPro"/>
</dbReference>
<organism evidence="8 9">
    <name type="scientific">Helicobacter marmotae</name>
    <dbReference type="NCBI Taxonomy" id="152490"/>
    <lineage>
        <taxon>Bacteria</taxon>
        <taxon>Pseudomonadati</taxon>
        <taxon>Campylobacterota</taxon>
        <taxon>Epsilonproteobacteria</taxon>
        <taxon>Campylobacterales</taxon>
        <taxon>Helicobacteraceae</taxon>
        <taxon>Helicobacter</taxon>
    </lineage>
</organism>
<feature type="domain" description="Type II methyltransferase M.TaqI-like" evidence="6">
    <location>
        <begin position="334"/>
        <end position="547"/>
    </location>
</feature>
<dbReference type="GO" id="GO:0032259">
    <property type="term" value="P:methylation"/>
    <property type="evidence" value="ECO:0007669"/>
    <property type="project" value="UniProtKB-KW"/>
</dbReference>
<comment type="catalytic activity">
    <reaction evidence="5">
        <text>a 2'-deoxyadenosine in DNA + S-adenosyl-L-methionine = an N(6)-methyl-2'-deoxyadenosine in DNA + S-adenosyl-L-homocysteine + H(+)</text>
        <dbReference type="Rhea" id="RHEA:15197"/>
        <dbReference type="Rhea" id="RHEA-COMP:12418"/>
        <dbReference type="Rhea" id="RHEA-COMP:12419"/>
        <dbReference type="ChEBI" id="CHEBI:15378"/>
        <dbReference type="ChEBI" id="CHEBI:57856"/>
        <dbReference type="ChEBI" id="CHEBI:59789"/>
        <dbReference type="ChEBI" id="CHEBI:90615"/>
        <dbReference type="ChEBI" id="CHEBI:90616"/>
        <dbReference type="EC" id="2.1.1.72"/>
    </reaction>
</comment>
<evidence type="ECO:0000256" key="3">
    <source>
        <dbReference type="ARBA" id="ARBA00022679"/>
    </source>
</evidence>
<dbReference type="EC" id="2.1.1.72" evidence="1"/>
<dbReference type="Pfam" id="PF25120">
    <property type="entry name" value="DUF7814"/>
    <property type="match status" value="1"/>
</dbReference>
<dbReference type="GO" id="GO:0004519">
    <property type="term" value="F:endonuclease activity"/>
    <property type="evidence" value="ECO:0007669"/>
    <property type="project" value="UniProtKB-KW"/>
</dbReference>
<evidence type="ECO:0000259" key="7">
    <source>
        <dbReference type="Pfam" id="PF25120"/>
    </source>
</evidence>
<keyword evidence="8" id="KW-0540">Nuclease</keyword>
<name>A0A3D8I0Y7_9HELI</name>
<dbReference type="GO" id="GO:0009007">
    <property type="term" value="F:site-specific DNA-methyltransferase (adenine-specific) activity"/>
    <property type="evidence" value="ECO:0007669"/>
    <property type="project" value="UniProtKB-EC"/>
</dbReference>
<comment type="caution">
    <text evidence="8">The sequence shown here is derived from an EMBL/GenBank/DDBJ whole genome shotgun (WGS) entry which is preliminary data.</text>
</comment>
<evidence type="ECO:0000256" key="4">
    <source>
        <dbReference type="ARBA" id="ARBA00022691"/>
    </source>
</evidence>
<gene>
    <name evidence="8" type="ORF">CQA63_09190</name>
</gene>
<accession>A0A3D8I0Y7</accession>
<dbReference type="AlphaFoldDB" id="A0A3D8I0Y7"/>
<keyword evidence="2" id="KW-0489">Methyltransferase</keyword>
<dbReference type="EMBL" id="NXLR01000041">
    <property type="protein sequence ID" value="RDU58800.1"/>
    <property type="molecule type" value="Genomic_DNA"/>
</dbReference>
<dbReference type="Pfam" id="PF07669">
    <property type="entry name" value="Eco57I"/>
    <property type="match status" value="1"/>
</dbReference>
<evidence type="ECO:0000256" key="1">
    <source>
        <dbReference type="ARBA" id="ARBA00011900"/>
    </source>
</evidence>
<dbReference type="InterPro" id="IPR029063">
    <property type="entry name" value="SAM-dependent_MTases_sf"/>
</dbReference>
<feature type="non-terminal residue" evidence="8">
    <location>
        <position position="853"/>
    </location>
</feature>
<dbReference type="Proteomes" id="UP000256599">
    <property type="component" value="Unassembled WGS sequence"/>
</dbReference>
<dbReference type="InterPro" id="IPR056716">
    <property type="entry name" value="DUF7814"/>
</dbReference>
<proteinExistence type="predicted"/>
<dbReference type="InterPro" id="IPR050953">
    <property type="entry name" value="N4_N6_ade-DNA_methylase"/>
</dbReference>